<accession>A0AAW0U6D1</accession>
<keyword evidence="4" id="KW-1185">Reference proteome</keyword>
<feature type="chain" id="PRO_5044013198" description="Neuroparsin" evidence="2">
    <location>
        <begin position="23"/>
        <end position="162"/>
    </location>
</feature>
<keyword evidence="1" id="KW-0812">Transmembrane</keyword>
<evidence type="ECO:0000313" key="4">
    <source>
        <dbReference type="Proteomes" id="UP001487740"/>
    </source>
</evidence>
<keyword evidence="2" id="KW-0732">Signal</keyword>
<proteinExistence type="predicted"/>
<dbReference type="InterPro" id="IPR010850">
    <property type="entry name" value="Neuroparsin"/>
</dbReference>
<evidence type="ECO:0000256" key="2">
    <source>
        <dbReference type="SAM" id="SignalP"/>
    </source>
</evidence>
<evidence type="ECO:0000313" key="3">
    <source>
        <dbReference type="EMBL" id="KAK8395629.1"/>
    </source>
</evidence>
<dbReference type="Gene3D" id="4.10.40.20">
    <property type="match status" value="1"/>
</dbReference>
<sequence>MVVVVAALAVAVVVVVVDQISSELNKGNIFKLTSPHHPLHHHHHHHLHHHPIIKTKMEMTTRSYIFFFIVSSTALLLLLPGRCEGGPICSSLNEVLPEMLQAPCRHGVVMDWCGNARCAKGPGETCGGRWNVKGSCGKGMYCVCGYCAGCSWDLQCALGRFC</sequence>
<dbReference type="AlphaFoldDB" id="A0AAW0U6D1"/>
<comment type="caution">
    <text evidence="3">The sequence shown here is derived from an EMBL/GenBank/DDBJ whole genome shotgun (WGS) entry which is preliminary data.</text>
</comment>
<reference evidence="3 4" key="1">
    <citation type="submission" date="2023-03" db="EMBL/GenBank/DDBJ databases">
        <title>High-quality genome of Scylla paramamosain provides insights in environmental adaptation.</title>
        <authorList>
            <person name="Zhang L."/>
        </authorList>
    </citation>
    <scope>NUCLEOTIDE SEQUENCE [LARGE SCALE GENOMIC DNA]</scope>
    <source>
        <strain evidence="3">LZ_2023a</strain>
        <tissue evidence="3">Muscle</tissue>
    </source>
</reference>
<dbReference type="Pfam" id="PF07327">
    <property type="entry name" value="Neuroparsin"/>
    <property type="match status" value="1"/>
</dbReference>
<keyword evidence="1" id="KW-0472">Membrane</keyword>
<dbReference type="EMBL" id="JARAKH010000017">
    <property type="protein sequence ID" value="KAK8395629.1"/>
    <property type="molecule type" value="Genomic_DNA"/>
</dbReference>
<feature type="transmembrane region" description="Helical" evidence="1">
    <location>
        <begin position="64"/>
        <end position="81"/>
    </location>
</feature>
<dbReference type="Proteomes" id="UP001487740">
    <property type="component" value="Unassembled WGS sequence"/>
</dbReference>
<name>A0AAW0U6D1_SCYPA</name>
<protein>
    <recommendedName>
        <fullName evidence="5">Neuroparsin</fullName>
    </recommendedName>
</protein>
<evidence type="ECO:0000256" key="1">
    <source>
        <dbReference type="SAM" id="Phobius"/>
    </source>
</evidence>
<gene>
    <name evidence="3" type="ORF">O3P69_005615</name>
</gene>
<organism evidence="3 4">
    <name type="scientific">Scylla paramamosain</name>
    <name type="common">Mud crab</name>
    <dbReference type="NCBI Taxonomy" id="85552"/>
    <lineage>
        <taxon>Eukaryota</taxon>
        <taxon>Metazoa</taxon>
        <taxon>Ecdysozoa</taxon>
        <taxon>Arthropoda</taxon>
        <taxon>Crustacea</taxon>
        <taxon>Multicrustacea</taxon>
        <taxon>Malacostraca</taxon>
        <taxon>Eumalacostraca</taxon>
        <taxon>Eucarida</taxon>
        <taxon>Decapoda</taxon>
        <taxon>Pleocyemata</taxon>
        <taxon>Brachyura</taxon>
        <taxon>Eubrachyura</taxon>
        <taxon>Portunoidea</taxon>
        <taxon>Portunidae</taxon>
        <taxon>Portuninae</taxon>
        <taxon>Scylla</taxon>
    </lineage>
</organism>
<evidence type="ECO:0008006" key="5">
    <source>
        <dbReference type="Google" id="ProtNLM"/>
    </source>
</evidence>
<feature type="signal peptide" evidence="2">
    <location>
        <begin position="1"/>
        <end position="22"/>
    </location>
</feature>
<keyword evidence="1" id="KW-1133">Transmembrane helix</keyword>